<protein>
    <recommendedName>
        <fullName evidence="1">HTH cro/C1-type domain-containing protein</fullName>
    </recommendedName>
</protein>
<dbReference type="KEGG" id="sman:C12CBH8_09940"/>
<dbReference type="EMBL" id="AP023321">
    <property type="protein sequence ID" value="BCI60355.1"/>
    <property type="molecule type" value="Genomic_DNA"/>
</dbReference>
<organism evidence="2 3">
    <name type="scientific">Solibaculum mannosilyticum</name>
    <dbReference type="NCBI Taxonomy" id="2780922"/>
    <lineage>
        <taxon>Bacteria</taxon>
        <taxon>Bacillati</taxon>
        <taxon>Bacillota</taxon>
        <taxon>Clostridia</taxon>
        <taxon>Eubacteriales</taxon>
        <taxon>Oscillospiraceae</taxon>
        <taxon>Solibaculum</taxon>
    </lineage>
</organism>
<dbReference type="Pfam" id="PF01381">
    <property type="entry name" value="HTH_3"/>
    <property type="match status" value="1"/>
</dbReference>
<dbReference type="InterPro" id="IPR001387">
    <property type="entry name" value="Cro/C1-type_HTH"/>
</dbReference>
<keyword evidence="3" id="KW-1185">Reference proteome</keyword>
<feature type="domain" description="HTH cro/C1-type" evidence="1">
    <location>
        <begin position="23"/>
        <end position="54"/>
    </location>
</feature>
<proteinExistence type="predicted"/>
<accession>A0A7I8D2Z1</accession>
<dbReference type="SMART" id="SM00530">
    <property type="entry name" value="HTH_XRE"/>
    <property type="match status" value="1"/>
</dbReference>
<dbReference type="GO" id="GO:0003677">
    <property type="term" value="F:DNA binding"/>
    <property type="evidence" value="ECO:0007669"/>
    <property type="project" value="InterPro"/>
</dbReference>
<dbReference type="RefSeq" id="WP_090263397.1">
    <property type="nucleotide sequence ID" value="NZ_AP023321.1"/>
</dbReference>
<evidence type="ECO:0000313" key="3">
    <source>
        <dbReference type="Proteomes" id="UP000593890"/>
    </source>
</evidence>
<dbReference type="PROSITE" id="PS50943">
    <property type="entry name" value="HTH_CROC1"/>
    <property type="match status" value="1"/>
</dbReference>
<dbReference type="Proteomes" id="UP000593890">
    <property type="component" value="Chromosome"/>
</dbReference>
<dbReference type="InterPro" id="IPR010982">
    <property type="entry name" value="Lambda_DNA-bd_dom_sf"/>
</dbReference>
<sequence length="93" mass="10538">MAEIIDDAKRMLCVVEMTDELPALRAKLGLSQEEIADKLGMSRQTYNAIECKKRAMGWNTCLSMVTFFYHNPKTAVMLKNSGHIMELVNEVLT</sequence>
<dbReference type="AlphaFoldDB" id="A0A7I8D2Z1"/>
<dbReference type="SUPFAM" id="SSF47413">
    <property type="entry name" value="lambda repressor-like DNA-binding domains"/>
    <property type="match status" value="1"/>
</dbReference>
<dbReference type="Gene3D" id="1.10.260.40">
    <property type="entry name" value="lambda repressor-like DNA-binding domains"/>
    <property type="match status" value="1"/>
</dbReference>
<gene>
    <name evidence="2" type="ORF">C12CBH8_09940</name>
</gene>
<reference evidence="3" key="1">
    <citation type="submission" date="2020-07" db="EMBL/GenBank/DDBJ databases">
        <title>Complete genome sequencing of Clostridia bacterium strain 12CBH8.</title>
        <authorList>
            <person name="Sakamoto M."/>
            <person name="Murakami T."/>
            <person name="Mori H."/>
        </authorList>
    </citation>
    <scope>NUCLEOTIDE SEQUENCE [LARGE SCALE GENOMIC DNA]</scope>
    <source>
        <strain evidence="3">12CBH8</strain>
    </source>
</reference>
<dbReference type="CDD" id="cd00093">
    <property type="entry name" value="HTH_XRE"/>
    <property type="match status" value="1"/>
</dbReference>
<name>A0A7I8D2Z1_9FIRM</name>
<evidence type="ECO:0000313" key="2">
    <source>
        <dbReference type="EMBL" id="BCI60355.1"/>
    </source>
</evidence>
<evidence type="ECO:0000259" key="1">
    <source>
        <dbReference type="PROSITE" id="PS50943"/>
    </source>
</evidence>